<dbReference type="EMBL" id="VBAJ01000082">
    <property type="protein sequence ID" value="TMJ08779.1"/>
    <property type="molecule type" value="Genomic_DNA"/>
</dbReference>
<protein>
    <recommendedName>
        <fullName evidence="3">DNA recombination and repair protein Rad51-like C-terminal domain-containing protein</fullName>
    </recommendedName>
</protein>
<organism evidence="1 2">
    <name type="scientific">Candidatus Segetimicrobium genomatis</name>
    <dbReference type="NCBI Taxonomy" id="2569760"/>
    <lineage>
        <taxon>Bacteria</taxon>
        <taxon>Bacillati</taxon>
        <taxon>Candidatus Sysuimicrobiota</taxon>
        <taxon>Candidatus Sysuimicrobiia</taxon>
        <taxon>Candidatus Sysuimicrobiales</taxon>
        <taxon>Candidatus Segetimicrobiaceae</taxon>
        <taxon>Candidatus Segetimicrobium</taxon>
    </lineage>
</organism>
<evidence type="ECO:0000313" key="2">
    <source>
        <dbReference type="Proteomes" id="UP000318661"/>
    </source>
</evidence>
<gene>
    <name evidence="1" type="ORF">E6G99_03885</name>
</gene>
<evidence type="ECO:0008006" key="3">
    <source>
        <dbReference type="Google" id="ProtNLM"/>
    </source>
</evidence>
<reference evidence="1 2" key="1">
    <citation type="journal article" date="2019" name="Nat. Microbiol.">
        <title>Mediterranean grassland soil C-N compound turnover is dependent on rainfall and depth, and is mediated by genomically divergent microorganisms.</title>
        <authorList>
            <person name="Diamond S."/>
            <person name="Andeer P.F."/>
            <person name="Li Z."/>
            <person name="Crits-Christoph A."/>
            <person name="Burstein D."/>
            <person name="Anantharaman K."/>
            <person name="Lane K.R."/>
            <person name="Thomas B.C."/>
            <person name="Pan C."/>
            <person name="Northen T.R."/>
            <person name="Banfield J.F."/>
        </authorList>
    </citation>
    <scope>NUCLEOTIDE SEQUENCE [LARGE SCALE GENOMIC DNA]</scope>
    <source>
        <strain evidence="1">NP_2</strain>
    </source>
</reference>
<name>A0A537LL84_9BACT</name>
<evidence type="ECO:0000313" key="1">
    <source>
        <dbReference type="EMBL" id="TMJ08779.1"/>
    </source>
</evidence>
<dbReference type="AlphaFoldDB" id="A0A537LL84"/>
<accession>A0A537LL84</accession>
<sequence>MLLDMLLERVALPEVLTSPAIFAGDDTCLTVGLLAGLRAVRPEQPLLIVDGANAFDPFLVTDLARKSGLPPGALLDQIRISRVFTCHQLEALLRERLGTAVQQFHAPAVYFSGLLDPLLSEEAPAGEAVRIFRLVIPTLQRLTAAGVMTLIACPPPHSTPGRERFFPALCAAAAWVFQVTRAADRDAVQITCTKPQAATWTWEPQIGMITARRWW</sequence>
<dbReference type="Proteomes" id="UP000318661">
    <property type="component" value="Unassembled WGS sequence"/>
</dbReference>
<comment type="caution">
    <text evidence="1">The sequence shown here is derived from an EMBL/GenBank/DDBJ whole genome shotgun (WGS) entry which is preliminary data.</text>
</comment>
<proteinExistence type="predicted"/>